<sequence length="154" mass="16390">MRFDAVIGVAARGAVLVPVPFDPDTVWGRKPRHHVAGTVGGIRVRGVVEAAGGGFGFTLGPAWLRDCGVRAGATVPVELVAEGPQRADLAEDVAAALDANPAAGAFFDALAQFYRKAYLRWIDATRRRPEQRPVRIAAMIELLAAGHKERPPTS</sequence>
<proteinExistence type="predicted"/>
<keyword evidence="2" id="KW-1185">Reference proteome</keyword>
<dbReference type="Proteomes" id="UP000660339">
    <property type="component" value="Unassembled WGS sequence"/>
</dbReference>
<accession>A0A8J3PFH1</accession>
<protein>
    <recommendedName>
        <fullName evidence="3">DUF1905 domain-containing protein</fullName>
    </recommendedName>
</protein>
<evidence type="ECO:0000313" key="1">
    <source>
        <dbReference type="EMBL" id="GIG15227.1"/>
    </source>
</evidence>
<dbReference type="SUPFAM" id="SSF141694">
    <property type="entry name" value="AF2212/PG0164-like"/>
    <property type="match status" value="1"/>
</dbReference>
<dbReference type="Pfam" id="PF13376">
    <property type="entry name" value="OmdA"/>
    <property type="match status" value="1"/>
</dbReference>
<evidence type="ECO:0008006" key="3">
    <source>
        <dbReference type="Google" id="ProtNLM"/>
    </source>
</evidence>
<dbReference type="InterPro" id="IPR015018">
    <property type="entry name" value="DUF1905"/>
</dbReference>
<comment type="caution">
    <text evidence="1">The sequence shown here is derived from an EMBL/GenBank/DDBJ whole genome shotgun (WGS) entry which is preliminary data.</text>
</comment>
<organism evidence="1 2">
    <name type="scientific">Catellatospora methionotrophica</name>
    <dbReference type="NCBI Taxonomy" id="121620"/>
    <lineage>
        <taxon>Bacteria</taxon>
        <taxon>Bacillati</taxon>
        <taxon>Actinomycetota</taxon>
        <taxon>Actinomycetes</taxon>
        <taxon>Micromonosporales</taxon>
        <taxon>Micromonosporaceae</taxon>
        <taxon>Catellatospora</taxon>
    </lineage>
</organism>
<name>A0A8J3PFH1_9ACTN</name>
<dbReference type="InterPro" id="IPR037079">
    <property type="entry name" value="AF2212/PG0164-like_sf"/>
</dbReference>
<reference evidence="1" key="1">
    <citation type="submission" date="2021-01" db="EMBL/GenBank/DDBJ databases">
        <title>Whole genome shotgun sequence of Catellatospora methionotrophica NBRC 14553.</title>
        <authorList>
            <person name="Komaki H."/>
            <person name="Tamura T."/>
        </authorList>
    </citation>
    <scope>NUCLEOTIDE SEQUENCE</scope>
    <source>
        <strain evidence="1">NBRC 14553</strain>
    </source>
</reference>
<gene>
    <name evidence="1" type="ORF">Cme02nite_35590</name>
</gene>
<dbReference type="EMBL" id="BONJ01000020">
    <property type="protein sequence ID" value="GIG15227.1"/>
    <property type="molecule type" value="Genomic_DNA"/>
</dbReference>
<dbReference type="Pfam" id="PF08922">
    <property type="entry name" value="DUF1905"/>
    <property type="match status" value="1"/>
</dbReference>
<dbReference type="Gene3D" id="2.40.30.100">
    <property type="entry name" value="AF2212/PG0164-like"/>
    <property type="match status" value="1"/>
</dbReference>
<dbReference type="AlphaFoldDB" id="A0A8J3PFH1"/>
<evidence type="ECO:0000313" key="2">
    <source>
        <dbReference type="Proteomes" id="UP000660339"/>
    </source>
</evidence>